<dbReference type="GO" id="GO:0005886">
    <property type="term" value="C:plasma membrane"/>
    <property type="evidence" value="ECO:0007669"/>
    <property type="project" value="UniProtKB-SubCell"/>
</dbReference>
<dbReference type="EMBL" id="CP021780">
    <property type="protein sequence ID" value="ASA26053.1"/>
    <property type="molecule type" value="Genomic_DNA"/>
</dbReference>
<dbReference type="Pfam" id="PF12729">
    <property type="entry name" value="4HB_MCP_1"/>
    <property type="match status" value="1"/>
</dbReference>
<keyword evidence="4 6" id="KW-0807">Transducer</keyword>
<dbReference type="SUPFAM" id="SSF58104">
    <property type="entry name" value="Methyl-accepting chemotaxis protein (MCP) signaling domain"/>
    <property type="match status" value="1"/>
</dbReference>
<organism evidence="10 11">
    <name type="scientific">Paenibacillus donghaensis</name>
    <dbReference type="NCBI Taxonomy" id="414771"/>
    <lineage>
        <taxon>Bacteria</taxon>
        <taxon>Bacillati</taxon>
        <taxon>Bacillota</taxon>
        <taxon>Bacilli</taxon>
        <taxon>Bacillales</taxon>
        <taxon>Paenibacillaceae</taxon>
        <taxon>Paenibacillus</taxon>
    </lineage>
</organism>
<feature type="domain" description="Methyl-accepting transducer" evidence="8">
    <location>
        <begin position="305"/>
        <end position="555"/>
    </location>
</feature>
<dbReference type="CDD" id="cd06225">
    <property type="entry name" value="HAMP"/>
    <property type="match status" value="1"/>
</dbReference>
<feature type="transmembrane region" description="Helical" evidence="7">
    <location>
        <begin position="35"/>
        <end position="57"/>
    </location>
</feature>
<dbReference type="Pfam" id="PF00672">
    <property type="entry name" value="HAMP"/>
    <property type="match status" value="1"/>
</dbReference>
<evidence type="ECO:0000256" key="7">
    <source>
        <dbReference type="SAM" id="Phobius"/>
    </source>
</evidence>
<name>A0A2Z2KQF7_9BACL</name>
<gene>
    <name evidence="10" type="ORF">B9T62_38300</name>
</gene>
<evidence type="ECO:0000256" key="4">
    <source>
        <dbReference type="ARBA" id="ARBA00023224"/>
    </source>
</evidence>
<keyword evidence="11" id="KW-1185">Reference proteome</keyword>
<proteinExistence type="inferred from homology"/>
<comment type="subcellular location">
    <subcellularLocation>
        <location evidence="1">Cell membrane</location>
    </subcellularLocation>
</comment>
<dbReference type="SMART" id="SM00283">
    <property type="entry name" value="MA"/>
    <property type="match status" value="1"/>
</dbReference>
<comment type="similarity">
    <text evidence="5">Belongs to the methyl-accepting chemotaxis (MCP) protein family.</text>
</comment>
<dbReference type="OrthoDB" id="358716at2"/>
<evidence type="ECO:0000256" key="5">
    <source>
        <dbReference type="ARBA" id="ARBA00029447"/>
    </source>
</evidence>
<dbReference type="SMART" id="SM00304">
    <property type="entry name" value="HAMP"/>
    <property type="match status" value="1"/>
</dbReference>
<dbReference type="KEGG" id="pdh:B9T62_38300"/>
<dbReference type="PROSITE" id="PS50885">
    <property type="entry name" value="HAMP"/>
    <property type="match status" value="1"/>
</dbReference>
<dbReference type="Gene3D" id="1.10.287.950">
    <property type="entry name" value="Methyl-accepting chemotaxis protein"/>
    <property type="match status" value="1"/>
</dbReference>
<feature type="domain" description="HAMP" evidence="9">
    <location>
        <begin position="233"/>
        <end position="286"/>
    </location>
</feature>
<dbReference type="Proteomes" id="UP000249890">
    <property type="component" value="Chromosome"/>
</dbReference>
<evidence type="ECO:0000259" key="8">
    <source>
        <dbReference type="PROSITE" id="PS50111"/>
    </source>
</evidence>
<keyword evidence="2" id="KW-1003">Cell membrane</keyword>
<feature type="transmembrane region" description="Helical" evidence="7">
    <location>
        <begin position="212"/>
        <end position="231"/>
    </location>
</feature>
<dbReference type="Pfam" id="PF00015">
    <property type="entry name" value="MCPsignal"/>
    <property type="match status" value="1"/>
</dbReference>
<dbReference type="Gene3D" id="6.10.340.10">
    <property type="match status" value="1"/>
</dbReference>
<evidence type="ECO:0008006" key="12">
    <source>
        <dbReference type="Google" id="ProtNLM"/>
    </source>
</evidence>
<evidence type="ECO:0000313" key="10">
    <source>
        <dbReference type="EMBL" id="ASA26053.1"/>
    </source>
</evidence>
<keyword evidence="7" id="KW-1133">Transmembrane helix</keyword>
<dbReference type="RefSeq" id="WP_087920012.1">
    <property type="nucleotide sequence ID" value="NZ_CP021780.1"/>
</dbReference>
<evidence type="ECO:0000256" key="1">
    <source>
        <dbReference type="ARBA" id="ARBA00004236"/>
    </source>
</evidence>
<protein>
    <recommendedName>
        <fullName evidence="12">Methyl-accepting chemotaxis protein</fullName>
    </recommendedName>
</protein>
<dbReference type="PANTHER" id="PTHR32089:SF112">
    <property type="entry name" value="LYSOZYME-LIKE PROTEIN-RELATED"/>
    <property type="match status" value="1"/>
</dbReference>
<evidence type="ECO:0000256" key="6">
    <source>
        <dbReference type="PROSITE-ProRule" id="PRU00284"/>
    </source>
</evidence>
<dbReference type="GO" id="GO:0007165">
    <property type="term" value="P:signal transduction"/>
    <property type="evidence" value="ECO:0007669"/>
    <property type="project" value="UniProtKB-KW"/>
</dbReference>
<dbReference type="InterPro" id="IPR003660">
    <property type="entry name" value="HAMP_dom"/>
</dbReference>
<evidence type="ECO:0000256" key="3">
    <source>
        <dbReference type="ARBA" id="ARBA00023136"/>
    </source>
</evidence>
<dbReference type="PANTHER" id="PTHR32089">
    <property type="entry name" value="METHYL-ACCEPTING CHEMOTAXIS PROTEIN MCPB"/>
    <property type="match status" value="1"/>
</dbReference>
<keyword evidence="3 7" id="KW-0472">Membrane</keyword>
<dbReference type="PROSITE" id="PS50111">
    <property type="entry name" value="CHEMOTAXIS_TRANSDUC_2"/>
    <property type="match status" value="1"/>
</dbReference>
<evidence type="ECO:0000259" key="9">
    <source>
        <dbReference type="PROSITE" id="PS50885"/>
    </source>
</evidence>
<evidence type="ECO:0000313" key="11">
    <source>
        <dbReference type="Proteomes" id="UP000249890"/>
    </source>
</evidence>
<sequence length="591" mass="64205">MSTELITSEKNKKRFTGKLGRSVQKRMESIGFKMAAGYAALALFVILIGGISLFQMYQMQDNTSAIVEQVLPDMDKIQEINYATEHIMAISLQHFQSKDQAVKQKLEQERDQFIHKVAGTMKSYEQSLDLQAQTEQFQSLRKKWDEYMMMNSQAVKLSAEGDQELALEVSNKGVAAFNSMQVDLEALVKHSQDEAAVLGALSVSKFHTSRTLIYIIVTVVLLIIAGLNLVIHRNMIKPLKQVTGHLKHISAGDLTQPDTLITNTDEVGQLGATVNEMNKALLGIVQQIRGVSQGIGGQSETLQQAILETKEGGLQIAATMEELAAGSASQAEAAVDASKAVDDLNALIEDFAGKGQELSLHSHEVSLQGEKGRTLMDSSVAQMEQISRAVAQSMIRVEELNLKNQGIFQLVGSIRNIAEQTHLLAINAAIEAARAGEQGRGFAVVAMEVRKLSEEVQQTVAEITGITEGIQQDSRDVVEQLEAGVSQTEEGSRQIRLTGEALGEINRSVGRMAATIDAMGAELQLMNEASESMKDFSQHTSALSQQSAAGVEETSASALQQVKATDDLAGGIEYLKQLSGELEESVTRFKV</sequence>
<keyword evidence="7" id="KW-0812">Transmembrane</keyword>
<dbReference type="AlphaFoldDB" id="A0A2Z2KQF7"/>
<accession>A0A2Z2KQF7</accession>
<dbReference type="InterPro" id="IPR004089">
    <property type="entry name" value="MCPsignal_dom"/>
</dbReference>
<dbReference type="InterPro" id="IPR024478">
    <property type="entry name" value="HlyB_4HB_MCP"/>
</dbReference>
<reference evidence="10 11" key="1">
    <citation type="submission" date="2017-06" db="EMBL/GenBank/DDBJ databases">
        <title>Complete genome sequence of Paenibacillus donghaensis KCTC 13049T isolated from East Sea sediment, South Korea.</title>
        <authorList>
            <person name="Jung B.K."/>
            <person name="Hong S.-J."/>
            <person name="Shin J.-H."/>
        </authorList>
    </citation>
    <scope>NUCLEOTIDE SEQUENCE [LARGE SCALE GENOMIC DNA]</scope>
    <source>
        <strain evidence="10 11">KCTC 13049</strain>
    </source>
</reference>
<evidence type="ECO:0000256" key="2">
    <source>
        <dbReference type="ARBA" id="ARBA00022475"/>
    </source>
</evidence>